<keyword evidence="1" id="KW-0812">Transmembrane</keyword>
<dbReference type="Proteomes" id="UP000222056">
    <property type="component" value="Unassembled WGS sequence"/>
</dbReference>
<evidence type="ECO:0000259" key="2">
    <source>
        <dbReference type="Pfam" id="PF14340"/>
    </source>
</evidence>
<protein>
    <recommendedName>
        <fullName evidence="2">DUF4395 domain-containing protein</fullName>
    </recommendedName>
</protein>
<dbReference type="Pfam" id="PF14340">
    <property type="entry name" value="DUF4395"/>
    <property type="match status" value="1"/>
</dbReference>
<keyword evidence="1" id="KW-1133">Transmembrane helix</keyword>
<proteinExistence type="predicted"/>
<reference evidence="4" key="1">
    <citation type="submission" date="2016-10" db="EMBL/GenBank/DDBJ databases">
        <authorList>
            <person name="Varghese N."/>
            <person name="Submissions S."/>
        </authorList>
    </citation>
    <scope>NUCLEOTIDE SEQUENCE [LARGE SCALE GENOMIC DNA]</scope>
    <source>
        <strain evidence="4">ATCC 35263</strain>
    </source>
</reference>
<dbReference type="InterPro" id="IPR025508">
    <property type="entry name" value="DUF4395"/>
</dbReference>
<keyword evidence="4" id="KW-1185">Reference proteome</keyword>
<feature type="transmembrane region" description="Helical" evidence="1">
    <location>
        <begin position="116"/>
        <end position="143"/>
    </location>
</feature>
<organism evidence="3 4">
    <name type="scientific">Thermoleophilum album</name>
    <dbReference type="NCBI Taxonomy" id="29539"/>
    <lineage>
        <taxon>Bacteria</taxon>
        <taxon>Bacillati</taxon>
        <taxon>Actinomycetota</taxon>
        <taxon>Thermoleophilia</taxon>
        <taxon>Thermoleophilales</taxon>
        <taxon>Thermoleophilaceae</taxon>
        <taxon>Thermoleophilum</taxon>
    </lineage>
</organism>
<dbReference type="STRING" id="29539.SAMN02745716_0600"/>
<evidence type="ECO:0000313" key="4">
    <source>
        <dbReference type="Proteomes" id="UP000222056"/>
    </source>
</evidence>
<feature type="transmembrane region" description="Helical" evidence="1">
    <location>
        <begin position="28"/>
        <end position="58"/>
    </location>
</feature>
<evidence type="ECO:0000256" key="1">
    <source>
        <dbReference type="SAM" id="Phobius"/>
    </source>
</evidence>
<sequence length="165" mass="17487">MAQTTRTAHPYDDTDVIDARAPRVNQAFVGLVCLLAFLLQAPVLVAIVALQLAVGLIFGRRYCLPCVFYFEVLQPRLGEGPLEDARPPRFANIVGCVFTAAATLALLAGVETLGWALALLVAALALLAASTGFCVGCEIYTWFARRRGIPLRDPSSAPPAGGTTA</sequence>
<accession>A0A1H6FMA6</accession>
<dbReference type="EMBL" id="FNWJ01000001">
    <property type="protein sequence ID" value="SEH10924.1"/>
    <property type="molecule type" value="Genomic_DNA"/>
</dbReference>
<feature type="domain" description="DUF4395" evidence="2">
    <location>
        <begin position="17"/>
        <end position="145"/>
    </location>
</feature>
<gene>
    <name evidence="3" type="ORF">SAMN02745716_0600</name>
</gene>
<keyword evidence="1" id="KW-0472">Membrane</keyword>
<dbReference type="AlphaFoldDB" id="A0A1H6FMA6"/>
<name>A0A1H6FMA6_THEAL</name>
<evidence type="ECO:0000313" key="3">
    <source>
        <dbReference type="EMBL" id="SEH10924.1"/>
    </source>
</evidence>